<dbReference type="InterPro" id="IPR000182">
    <property type="entry name" value="GNAT_dom"/>
</dbReference>
<proteinExistence type="predicted"/>
<organism evidence="4 5">
    <name type="scientific">Agreia bicolorata</name>
    <dbReference type="NCBI Taxonomy" id="110935"/>
    <lineage>
        <taxon>Bacteria</taxon>
        <taxon>Bacillati</taxon>
        <taxon>Actinomycetota</taxon>
        <taxon>Actinomycetes</taxon>
        <taxon>Micrococcales</taxon>
        <taxon>Microbacteriaceae</taxon>
        <taxon>Agreia</taxon>
    </lineage>
</organism>
<sequence>MPHHYEIDYVYYMTMSASRIIRSATPADAAACASIYEHYVRSTAITFETEPPTRDEMTARIAKAQQRHGWLVLEEHGAVIGYAYAGTFNPRAAYQWSCEVSVYLDADQRGSGGGSALYDALLTLLRERGYRRAIAGVTQPNPASTRLHERFGFEPVGIYRRIGWKSDSWHDVAWSQLDLLQNEDEATTPAEPQ</sequence>
<evidence type="ECO:0000256" key="1">
    <source>
        <dbReference type="ARBA" id="ARBA00022679"/>
    </source>
</evidence>
<dbReference type="Gene3D" id="3.40.630.30">
    <property type="match status" value="1"/>
</dbReference>
<dbReference type="PROSITE" id="PS51186">
    <property type="entry name" value="GNAT"/>
    <property type="match status" value="1"/>
</dbReference>
<keyword evidence="1 4" id="KW-0808">Transferase</keyword>
<evidence type="ECO:0000313" key="4">
    <source>
        <dbReference type="EMBL" id="SKA96213.1"/>
    </source>
</evidence>
<dbReference type="AlphaFoldDB" id="A0A1T4Y3K5"/>
<evidence type="ECO:0000256" key="2">
    <source>
        <dbReference type="ARBA" id="ARBA00023315"/>
    </source>
</evidence>
<dbReference type="GO" id="GO:0016747">
    <property type="term" value="F:acyltransferase activity, transferring groups other than amino-acyl groups"/>
    <property type="evidence" value="ECO:0007669"/>
    <property type="project" value="InterPro"/>
</dbReference>
<dbReference type="PANTHER" id="PTHR43072:SF23">
    <property type="entry name" value="UPF0039 PROTEIN C11D3.02C"/>
    <property type="match status" value="1"/>
</dbReference>
<protein>
    <submittedName>
        <fullName evidence="4">Phosphinothricin acetyltransferase</fullName>
    </submittedName>
</protein>
<name>A0A1T4Y3K5_9MICO</name>
<dbReference type="PANTHER" id="PTHR43072">
    <property type="entry name" value="N-ACETYLTRANSFERASE"/>
    <property type="match status" value="1"/>
</dbReference>
<dbReference type="CDD" id="cd04301">
    <property type="entry name" value="NAT_SF"/>
    <property type="match status" value="1"/>
</dbReference>
<dbReference type="InterPro" id="IPR016181">
    <property type="entry name" value="Acyl_CoA_acyltransferase"/>
</dbReference>
<feature type="domain" description="N-acetyltransferase" evidence="3">
    <location>
        <begin position="19"/>
        <end position="178"/>
    </location>
</feature>
<dbReference type="EMBL" id="FUYG01000005">
    <property type="protein sequence ID" value="SKA96213.1"/>
    <property type="molecule type" value="Genomic_DNA"/>
</dbReference>
<reference evidence="5" key="1">
    <citation type="submission" date="2017-02" db="EMBL/GenBank/DDBJ databases">
        <authorList>
            <person name="Varghese N."/>
            <person name="Submissions S."/>
        </authorList>
    </citation>
    <scope>NUCLEOTIDE SEQUENCE [LARGE SCALE GENOMIC DNA]</scope>
    <source>
        <strain evidence="5">VKM Ac-2052</strain>
    </source>
</reference>
<dbReference type="SUPFAM" id="SSF55729">
    <property type="entry name" value="Acyl-CoA N-acyltransferases (Nat)"/>
    <property type="match status" value="1"/>
</dbReference>
<dbReference type="Proteomes" id="UP000189735">
    <property type="component" value="Unassembled WGS sequence"/>
</dbReference>
<evidence type="ECO:0000313" key="5">
    <source>
        <dbReference type="Proteomes" id="UP000189735"/>
    </source>
</evidence>
<accession>A0A1T4Y3K5</accession>
<evidence type="ECO:0000259" key="3">
    <source>
        <dbReference type="PROSITE" id="PS51186"/>
    </source>
</evidence>
<dbReference type="Pfam" id="PF13420">
    <property type="entry name" value="Acetyltransf_4"/>
    <property type="match status" value="1"/>
</dbReference>
<keyword evidence="2" id="KW-0012">Acyltransferase</keyword>
<gene>
    <name evidence="4" type="ORF">SAMN06295879_2177</name>
</gene>